<evidence type="ECO:0000313" key="2">
    <source>
        <dbReference type="EMBL" id="ATA65481.1"/>
    </source>
</evidence>
<dbReference type="Proteomes" id="UP000223363">
    <property type="component" value="Segment"/>
</dbReference>
<evidence type="ECO:0000256" key="1">
    <source>
        <dbReference type="SAM" id="Phobius"/>
    </source>
</evidence>
<accession>A0A289YVK4</accession>
<feature type="transmembrane region" description="Helical" evidence="1">
    <location>
        <begin position="98"/>
        <end position="115"/>
    </location>
</feature>
<name>A0A289YVK4_9CAUD</name>
<organism evidence="2 3">
    <name type="scientific">Serratia phage vB_SmaM_ 2050HW</name>
    <dbReference type="NCBI Taxonomy" id="2024252"/>
    <lineage>
        <taxon>Viruses</taxon>
        <taxon>Duplodnaviria</taxon>
        <taxon>Heunggongvirae</taxon>
        <taxon>Uroviricota</taxon>
        <taxon>Caudoviricetes</taxon>
        <taxon>Chimalliviridae</taxon>
        <taxon>Moabitevirus</taxon>
        <taxon>Moabitevirus mv2050HW</taxon>
    </lineage>
</organism>
<gene>
    <name evidence="2" type="ORF">2050HW_00146</name>
</gene>
<dbReference type="EMBL" id="MF285618">
    <property type="protein sequence ID" value="ATA65481.1"/>
    <property type="molecule type" value="Genomic_DNA"/>
</dbReference>
<proteinExistence type="predicted"/>
<feature type="transmembrane region" description="Helical" evidence="1">
    <location>
        <begin position="71"/>
        <end position="86"/>
    </location>
</feature>
<sequence length="116" mass="13690">MSKVLLNSSRELHVDTVQALFMAVVMPLLFPFYVVLTGNFWFALGFFLVAAVFTQGLDYWELRRAIRRKHLFSPWWILAIFFYYLVRDKSGFPNFKLFYINGFMVAISLFLVAFII</sequence>
<keyword evidence="3" id="KW-1185">Reference proteome</keyword>
<reference evidence="3" key="1">
    <citation type="submission" date="2017-06" db="EMBL/GenBank/DDBJ databases">
        <authorList>
            <person name="Zhao X."/>
        </authorList>
    </citation>
    <scope>NUCLEOTIDE SEQUENCE [LARGE SCALE GENOMIC DNA]</scope>
</reference>
<keyword evidence="1" id="KW-0472">Membrane</keyword>
<keyword evidence="1" id="KW-0812">Transmembrane</keyword>
<protein>
    <submittedName>
        <fullName evidence="2">Uncharacterized protein</fullName>
    </submittedName>
</protein>
<evidence type="ECO:0000313" key="3">
    <source>
        <dbReference type="Proteomes" id="UP000223363"/>
    </source>
</evidence>
<keyword evidence="1" id="KW-1133">Transmembrane helix</keyword>